<dbReference type="Pfam" id="PF14559">
    <property type="entry name" value="TPR_19"/>
    <property type="match status" value="1"/>
</dbReference>
<dbReference type="EMBL" id="JACPUR010000034">
    <property type="protein sequence ID" value="MBI3128663.1"/>
    <property type="molecule type" value="Genomic_DNA"/>
</dbReference>
<organism evidence="6 7">
    <name type="scientific">Tectimicrobiota bacterium</name>
    <dbReference type="NCBI Taxonomy" id="2528274"/>
    <lineage>
        <taxon>Bacteria</taxon>
        <taxon>Pseudomonadati</taxon>
        <taxon>Nitrospinota/Tectimicrobiota group</taxon>
        <taxon>Candidatus Tectimicrobiota</taxon>
    </lineage>
</organism>
<feature type="transmembrane region" description="Helical" evidence="5">
    <location>
        <begin position="297"/>
        <end position="314"/>
    </location>
</feature>
<dbReference type="InterPro" id="IPR019734">
    <property type="entry name" value="TPR_rpt"/>
</dbReference>
<dbReference type="PROSITE" id="PS51257">
    <property type="entry name" value="PROKAR_LIPOPROTEIN"/>
    <property type="match status" value="1"/>
</dbReference>
<sequence length="645" mass="68676">MRPGSSPGPSSRALWLWAAAVFLAACLPYAGTLSHPFVHDDLTLIGTNPVVQERGRALDAFRTDYWAMRKGDEKRDRLYRPLTVLTLALNHALGGEGPAGYRLLNVLLHALASLLLLWAALRSGLGPHAAGAVALLFALHPIHTEAVNAVVARADLMAAAGVFAGMALLLGRALPPPGETGEGAAPGRKGKKSEAPAPPPARAAALGAGAGGVFLLALLSKEAGAALLLWAGGWWLWCRLAGWRRGSGAPALAAWAGLGAALLLYLAMRYAALGMWARPVPPSRLDNPLAHAGLLEQWWGALGVLGRFLNLLAWPWPLSLDYSYAQVLPGGMETALYAAAGLAAMAGWGWLAWRRREEAPWLGLGLVLFLAGYLPAANLLVPIGTVMAERTMYLPSAGFLLAAVPSMALGLARLARGDWRLPAGALAAAALLLGGLAWARNRDWADPLRLWGRAAEVSPRSARALATYGQYLNRKGRFAEAIPPLREAARIYPLYDPAWIDLGIAQMQTRHEKEAEVSLKEALRLRSDSPEAHLALGALYSGTGRLEEAQGHLERAVALAPHFAESRFNLGTLYLKLGQRKLAIAQLTAALSLEPGRGDAHHNLAIALYLERDEAGARRHAREASRLGVRLHPAMAKALGLAPAP</sequence>
<dbReference type="SMART" id="SM00028">
    <property type="entry name" value="TPR"/>
    <property type="match status" value="5"/>
</dbReference>
<keyword evidence="2 3" id="KW-0802">TPR repeat</keyword>
<evidence type="ECO:0000256" key="3">
    <source>
        <dbReference type="PROSITE-ProRule" id="PRU00339"/>
    </source>
</evidence>
<dbReference type="Pfam" id="PF13181">
    <property type="entry name" value="TPR_8"/>
    <property type="match status" value="1"/>
</dbReference>
<keyword evidence="1" id="KW-0677">Repeat</keyword>
<evidence type="ECO:0000256" key="5">
    <source>
        <dbReference type="SAM" id="Phobius"/>
    </source>
</evidence>
<proteinExistence type="predicted"/>
<protein>
    <submittedName>
        <fullName evidence="6">Tetratricopeptide repeat protein</fullName>
    </submittedName>
</protein>
<keyword evidence="5" id="KW-0472">Membrane</keyword>
<dbReference type="Gene3D" id="1.25.40.10">
    <property type="entry name" value="Tetratricopeptide repeat domain"/>
    <property type="match status" value="2"/>
</dbReference>
<dbReference type="PANTHER" id="PTHR44227">
    <property type="match status" value="1"/>
</dbReference>
<keyword evidence="5" id="KW-1133">Transmembrane helix</keyword>
<reference evidence="6" key="1">
    <citation type="submission" date="2020-07" db="EMBL/GenBank/DDBJ databases">
        <title>Huge and variable diversity of episymbiotic CPR bacteria and DPANN archaea in groundwater ecosystems.</title>
        <authorList>
            <person name="He C.Y."/>
            <person name="Keren R."/>
            <person name="Whittaker M."/>
            <person name="Farag I.F."/>
            <person name="Doudna J."/>
            <person name="Cate J.H.D."/>
            <person name="Banfield J.F."/>
        </authorList>
    </citation>
    <scope>NUCLEOTIDE SEQUENCE</scope>
    <source>
        <strain evidence="6">NC_groundwater_763_Ag_S-0.2um_68_21</strain>
    </source>
</reference>
<feature type="transmembrane region" description="Helical" evidence="5">
    <location>
        <begin position="335"/>
        <end position="353"/>
    </location>
</feature>
<evidence type="ECO:0000256" key="4">
    <source>
        <dbReference type="SAM" id="MobiDB-lite"/>
    </source>
</evidence>
<feature type="transmembrane region" description="Helical" evidence="5">
    <location>
        <begin position="421"/>
        <end position="439"/>
    </location>
</feature>
<gene>
    <name evidence="6" type="ORF">HYZ11_13750</name>
</gene>
<evidence type="ECO:0000256" key="2">
    <source>
        <dbReference type="ARBA" id="ARBA00022803"/>
    </source>
</evidence>
<feature type="region of interest" description="Disordered" evidence="4">
    <location>
        <begin position="179"/>
        <end position="201"/>
    </location>
</feature>
<dbReference type="InterPro" id="IPR011990">
    <property type="entry name" value="TPR-like_helical_dom_sf"/>
</dbReference>
<dbReference type="PROSITE" id="PS50005">
    <property type="entry name" value="TPR"/>
    <property type="match status" value="2"/>
</dbReference>
<feature type="repeat" description="TPR" evidence="3">
    <location>
        <begin position="564"/>
        <end position="597"/>
    </location>
</feature>
<evidence type="ECO:0000313" key="6">
    <source>
        <dbReference type="EMBL" id="MBI3128663.1"/>
    </source>
</evidence>
<feature type="transmembrane region" description="Helical" evidence="5">
    <location>
        <begin position="254"/>
        <end position="277"/>
    </location>
</feature>
<feature type="transmembrane region" description="Helical" evidence="5">
    <location>
        <begin position="359"/>
        <end position="381"/>
    </location>
</feature>
<feature type="repeat" description="TPR" evidence="3">
    <location>
        <begin position="530"/>
        <end position="563"/>
    </location>
</feature>
<feature type="transmembrane region" description="Helical" evidence="5">
    <location>
        <begin position="225"/>
        <end position="242"/>
    </location>
</feature>
<dbReference type="PANTHER" id="PTHR44227:SF3">
    <property type="entry name" value="PROTEIN O-MANNOSYL-TRANSFERASE TMTC4"/>
    <property type="match status" value="1"/>
</dbReference>
<evidence type="ECO:0000313" key="7">
    <source>
        <dbReference type="Proteomes" id="UP000782312"/>
    </source>
</evidence>
<dbReference type="AlphaFoldDB" id="A0A932I0X4"/>
<dbReference type="InterPro" id="IPR052346">
    <property type="entry name" value="O-mannosyl-transferase_TMTC"/>
</dbReference>
<comment type="caution">
    <text evidence="6">The sequence shown here is derived from an EMBL/GenBank/DDBJ whole genome shotgun (WGS) entry which is preliminary data.</text>
</comment>
<name>A0A932I0X4_UNCTE</name>
<feature type="transmembrane region" description="Helical" evidence="5">
    <location>
        <begin position="393"/>
        <end position="415"/>
    </location>
</feature>
<feature type="transmembrane region" description="Helical" evidence="5">
    <location>
        <begin position="99"/>
        <end position="118"/>
    </location>
</feature>
<keyword evidence="5" id="KW-0812">Transmembrane</keyword>
<dbReference type="SUPFAM" id="SSF48452">
    <property type="entry name" value="TPR-like"/>
    <property type="match status" value="1"/>
</dbReference>
<accession>A0A932I0X4</accession>
<evidence type="ECO:0000256" key="1">
    <source>
        <dbReference type="ARBA" id="ARBA00022737"/>
    </source>
</evidence>
<dbReference type="Proteomes" id="UP000782312">
    <property type="component" value="Unassembled WGS sequence"/>
</dbReference>